<sequence length="176" mass="21043">MDYFEFYELPRQFSLDEKALKRKYLQMSKRFHPDFHSLSSEKEQEEALEKSTLNNKAYKVLKAFDSRLRYILELHGLLQEGQNAALPQAFLMEMMEINETIMELQFDFDAQAYQTILADIQAFEKKLKENIKQAIEAYDLAQNKENQLLEPVLDYHYKRKYLARIKENLKKIEEMG</sequence>
<evidence type="ECO:0000256" key="1">
    <source>
        <dbReference type="ARBA" id="ARBA00010476"/>
    </source>
</evidence>
<dbReference type="GO" id="GO:0051259">
    <property type="term" value="P:protein complex oligomerization"/>
    <property type="evidence" value="ECO:0007669"/>
    <property type="project" value="InterPro"/>
</dbReference>
<dbReference type="AlphaFoldDB" id="H6L7Z9"/>
<dbReference type="Gene3D" id="1.20.1280.20">
    <property type="entry name" value="HscB, C-terminal domain"/>
    <property type="match status" value="1"/>
</dbReference>
<dbReference type="NCBIfam" id="TIGR00714">
    <property type="entry name" value="hscB"/>
    <property type="match status" value="1"/>
</dbReference>
<dbReference type="InterPro" id="IPR009073">
    <property type="entry name" value="HscB_oligo_C"/>
</dbReference>
<accession>H6L7Z9</accession>
<dbReference type="InterPro" id="IPR004640">
    <property type="entry name" value="HscB"/>
</dbReference>
<reference evidence="5 6" key="1">
    <citation type="journal article" date="2012" name="Stand. Genomic Sci.">
        <title>Complete genome sequencing and analysis of Saprospira grandis str. Lewin, a predatory marine bacterium.</title>
        <authorList>
            <person name="Saw J.H."/>
            <person name="Yuryev A."/>
            <person name="Kanbe M."/>
            <person name="Hou S."/>
            <person name="Young A.G."/>
            <person name="Aizawa S."/>
            <person name="Alam M."/>
        </authorList>
    </citation>
    <scope>NUCLEOTIDE SEQUENCE [LARGE SCALE GENOMIC DNA]</scope>
    <source>
        <strain evidence="5 6">Lewin</strain>
    </source>
</reference>
<dbReference type="PANTHER" id="PTHR14021:SF15">
    <property type="entry name" value="IRON-SULFUR CLUSTER CO-CHAPERONE PROTEIN HSCB"/>
    <property type="match status" value="1"/>
</dbReference>
<evidence type="ECO:0000313" key="6">
    <source>
        <dbReference type="Proteomes" id="UP000007519"/>
    </source>
</evidence>
<dbReference type="HOGENOM" id="CLU_068529_2_0_10"/>
<dbReference type="EMBL" id="CP002831">
    <property type="protein sequence ID" value="AFC24220.1"/>
    <property type="molecule type" value="Genomic_DNA"/>
</dbReference>
<evidence type="ECO:0000313" key="5">
    <source>
        <dbReference type="EMBL" id="AFC24220.1"/>
    </source>
</evidence>
<dbReference type="InterPro" id="IPR036869">
    <property type="entry name" value="J_dom_sf"/>
</dbReference>
<name>H6L7Z9_SAPGL</name>
<dbReference type="InterPro" id="IPR036386">
    <property type="entry name" value="HscB_C_sf"/>
</dbReference>
<dbReference type="SMART" id="SM00271">
    <property type="entry name" value="DnaJ"/>
    <property type="match status" value="1"/>
</dbReference>
<evidence type="ECO:0000256" key="3">
    <source>
        <dbReference type="ARBA" id="ARBA00025596"/>
    </source>
</evidence>
<dbReference type="OrthoDB" id="287587at2"/>
<comment type="similarity">
    <text evidence="1">Belongs to the HscB family.</text>
</comment>
<dbReference type="GO" id="GO:0044571">
    <property type="term" value="P:[2Fe-2S] cluster assembly"/>
    <property type="evidence" value="ECO:0007669"/>
    <property type="project" value="InterPro"/>
</dbReference>
<dbReference type="SUPFAM" id="SSF47144">
    <property type="entry name" value="HSC20 (HSCB), C-terminal oligomerisation domain"/>
    <property type="match status" value="1"/>
</dbReference>
<dbReference type="SUPFAM" id="SSF46565">
    <property type="entry name" value="Chaperone J-domain"/>
    <property type="match status" value="1"/>
</dbReference>
<dbReference type="RefSeq" id="WP_015691856.1">
    <property type="nucleotide sequence ID" value="NC_016940.1"/>
</dbReference>
<dbReference type="STRING" id="984262.SGRA_1485"/>
<keyword evidence="6" id="KW-1185">Reference proteome</keyword>
<comment type="function">
    <text evidence="3">Co-chaperone involved in the maturation of iron-sulfur cluster-containing proteins. Seems to help targeting proteins to be folded toward HscA.</text>
</comment>
<keyword evidence="2" id="KW-0143">Chaperone</keyword>
<protein>
    <submittedName>
        <fullName evidence="5">Co-chaperone Hsc20</fullName>
    </submittedName>
</protein>
<evidence type="ECO:0000256" key="2">
    <source>
        <dbReference type="ARBA" id="ARBA00023186"/>
    </source>
</evidence>
<dbReference type="PROSITE" id="PS50076">
    <property type="entry name" value="DNAJ_2"/>
    <property type="match status" value="1"/>
</dbReference>
<gene>
    <name evidence="5" type="primary">hscB</name>
    <name evidence="5" type="ordered locus">SGRA_1485</name>
</gene>
<dbReference type="Proteomes" id="UP000007519">
    <property type="component" value="Chromosome"/>
</dbReference>
<dbReference type="Gene3D" id="1.10.287.110">
    <property type="entry name" value="DnaJ domain"/>
    <property type="match status" value="1"/>
</dbReference>
<dbReference type="PANTHER" id="PTHR14021">
    <property type="entry name" value="IRON-SULFUR CLUSTER CO-CHAPERONE PROTEIN HSCB"/>
    <property type="match status" value="1"/>
</dbReference>
<evidence type="ECO:0000259" key="4">
    <source>
        <dbReference type="PROSITE" id="PS50076"/>
    </source>
</evidence>
<dbReference type="InterPro" id="IPR001623">
    <property type="entry name" value="DnaJ_domain"/>
</dbReference>
<proteinExistence type="inferred from homology"/>
<dbReference type="Pfam" id="PF07743">
    <property type="entry name" value="HSCB_C"/>
    <property type="match status" value="1"/>
</dbReference>
<dbReference type="CDD" id="cd06257">
    <property type="entry name" value="DnaJ"/>
    <property type="match status" value="1"/>
</dbReference>
<dbReference type="KEGG" id="sgn:SGRA_1485"/>
<organism evidence="5 6">
    <name type="scientific">Saprospira grandis (strain Lewin)</name>
    <dbReference type="NCBI Taxonomy" id="984262"/>
    <lineage>
        <taxon>Bacteria</taxon>
        <taxon>Pseudomonadati</taxon>
        <taxon>Bacteroidota</taxon>
        <taxon>Saprospiria</taxon>
        <taxon>Saprospirales</taxon>
        <taxon>Saprospiraceae</taxon>
        <taxon>Saprospira</taxon>
    </lineage>
</organism>
<dbReference type="eggNOG" id="COG0484">
    <property type="taxonomic scope" value="Bacteria"/>
</dbReference>
<dbReference type="GO" id="GO:0051087">
    <property type="term" value="F:protein-folding chaperone binding"/>
    <property type="evidence" value="ECO:0007669"/>
    <property type="project" value="InterPro"/>
</dbReference>
<feature type="domain" description="J" evidence="4">
    <location>
        <begin position="2"/>
        <end position="76"/>
    </location>
</feature>
<dbReference type="GO" id="GO:0001671">
    <property type="term" value="F:ATPase activator activity"/>
    <property type="evidence" value="ECO:0007669"/>
    <property type="project" value="InterPro"/>
</dbReference>